<dbReference type="SUPFAM" id="SSF53098">
    <property type="entry name" value="Ribonuclease H-like"/>
    <property type="match status" value="1"/>
</dbReference>
<keyword evidence="3" id="KW-1185">Reference proteome</keyword>
<comment type="caution">
    <text evidence="2">The sequence shown here is derived from an EMBL/GenBank/DDBJ whole genome shotgun (WGS) entry which is preliminary data.</text>
</comment>
<dbReference type="EMBL" id="CAJVQB010016879">
    <property type="protein sequence ID" value="CAG8781856.1"/>
    <property type="molecule type" value="Genomic_DNA"/>
</dbReference>
<proteinExistence type="predicted"/>
<feature type="non-terminal residue" evidence="2">
    <location>
        <position position="1"/>
    </location>
</feature>
<organism evidence="2 3">
    <name type="scientific">Gigaspora margarita</name>
    <dbReference type="NCBI Taxonomy" id="4874"/>
    <lineage>
        <taxon>Eukaryota</taxon>
        <taxon>Fungi</taxon>
        <taxon>Fungi incertae sedis</taxon>
        <taxon>Mucoromycota</taxon>
        <taxon>Glomeromycotina</taxon>
        <taxon>Glomeromycetes</taxon>
        <taxon>Diversisporales</taxon>
        <taxon>Gigasporaceae</taxon>
        <taxon>Gigaspora</taxon>
    </lineage>
</organism>
<feature type="non-terminal residue" evidence="2">
    <location>
        <position position="361"/>
    </location>
</feature>
<name>A0ABN7VKH9_GIGMA</name>
<dbReference type="InterPro" id="IPR012337">
    <property type="entry name" value="RNaseH-like_sf"/>
</dbReference>
<sequence length="361" mass="41962">EIWDVYNVGKKIRKYYSVQYKYCYQYWQRGIPSTMESHLANGCSNCPQGEQKYWQDKIENRDNNYQRISKTKCQISTSWVGCGISFEIIDNLFMQDLFMQLNPAYHPSGQTILSGRILDEEIIKVNKEVSKILKKNDNLTLNREFLASEINTIITSIGLEKFAAIVTDSGSNCRVACRITNHDYLHIIDLRCIAHLINLIAEDFSKIAQVKTFIETSGYGLKDQTFHLASLTASNYWKALGYDEAKCIDLLIEFRKFIHHEDSYKVEFNSQKIDLQLSILNQWPKLQIYWLSEIQKELEHYKKDLSEELWACANITTIPIDLSSEADIISTNDIFDNYDSYIMNQNMHISVFISTSSDTFM</sequence>
<protein>
    <submittedName>
        <fullName evidence="2">19329_t:CDS:1</fullName>
    </submittedName>
</protein>
<dbReference type="Pfam" id="PF04937">
    <property type="entry name" value="DUF659"/>
    <property type="match status" value="1"/>
</dbReference>
<evidence type="ECO:0000313" key="2">
    <source>
        <dbReference type="EMBL" id="CAG8781856.1"/>
    </source>
</evidence>
<reference evidence="2 3" key="1">
    <citation type="submission" date="2021-06" db="EMBL/GenBank/DDBJ databases">
        <authorList>
            <person name="Kallberg Y."/>
            <person name="Tangrot J."/>
            <person name="Rosling A."/>
        </authorList>
    </citation>
    <scope>NUCLEOTIDE SEQUENCE [LARGE SCALE GENOMIC DNA]</scope>
    <source>
        <strain evidence="2 3">120-4 pot B 10/14</strain>
    </source>
</reference>
<evidence type="ECO:0000259" key="1">
    <source>
        <dbReference type="Pfam" id="PF04937"/>
    </source>
</evidence>
<dbReference type="InterPro" id="IPR007021">
    <property type="entry name" value="DUF659"/>
</dbReference>
<dbReference type="Proteomes" id="UP000789901">
    <property type="component" value="Unassembled WGS sequence"/>
</dbReference>
<evidence type="ECO:0000313" key="3">
    <source>
        <dbReference type="Proteomes" id="UP000789901"/>
    </source>
</evidence>
<accession>A0ABN7VKH9</accession>
<gene>
    <name evidence="2" type="ORF">GMARGA_LOCUS19844</name>
</gene>
<feature type="domain" description="DUF659" evidence="1">
    <location>
        <begin position="142"/>
        <end position="216"/>
    </location>
</feature>